<evidence type="ECO:0000313" key="7">
    <source>
        <dbReference type="Proteomes" id="UP000501753"/>
    </source>
</evidence>
<dbReference type="Proteomes" id="UP000501753">
    <property type="component" value="Chromosome"/>
</dbReference>
<dbReference type="EMBL" id="CP034687">
    <property type="protein sequence ID" value="AZS83010.1"/>
    <property type="molecule type" value="Genomic_DNA"/>
</dbReference>
<evidence type="ECO:0000313" key="5">
    <source>
        <dbReference type="EMBL" id="QCN90138.1"/>
    </source>
</evidence>
<feature type="domain" description="Beta-ketoacyl-[acyl-carrier-protein] synthase III C-terminal" evidence="3">
    <location>
        <begin position="224"/>
        <end position="311"/>
    </location>
</feature>
<gene>
    <name evidence="5" type="ORF">DDJ31_38470</name>
    <name evidence="4" type="ORF">ELQ87_00895</name>
</gene>
<dbReference type="GO" id="GO:0016747">
    <property type="term" value="F:acyltransferase activity, transferring groups other than amino-acyl groups"/>
    <property type="evidence" value="ECO:0007669"/>
    <property type="project" value="UniProtKB-ARBA"/>
</dbReference>
<dbReference type="RefSeq" id="WP_127175926.1">
    <property type="nucleotide sequence ID" value="NZ_CP029078.1"/>
</dbReference>
<evidence type="ECO:0000259" key="3">
    <source>
        <dbReference type="Pfam" id="PF08541"/>
    </source>
</evidence>
<dbReference type="Proteomes" id="UP000271291">
    <property type="component" value="Chromosome"/>
</dbReference>
<dbReference type="KEGG" id="sgd:ELQ87_00895"/>
<sequence length="337" mass="36427">MLSGTLTMDAVEIFLPERETTVEERAEAFGLSPAQVHLFRSIHGLDRLRYDPGLSLYDLVLPPARKVLAGVDPAAIRYVVYPHAVPHAGPSTVDPVQEMLGMLGLRHATAFALTQQNCAGTVSAIDVAGRLLRADGDPEAKALILTGEKIFTRDLQIIFNSCVIGEAAGACLLSWNGPGDPVRSFAVRTFGEYAAGVEMTPEQHRVAGEQRPAVMAELIEEAVEAAGCTFDDIDIVIPTHPNRTFWGQIAQDLRWPPGKLFLENIPRYSHCLTADLMVNYVTLRDEGRLVPGRSYLFLATGIGSTFTAMVFTATAQEARVPARAAVGAGATQETEGR</sequence>
<dbReference type="PANTHER" id="PTHR34069:SF2">
    <property type="entry name" value="BETA-KETOACYL-[ACYL-CARRIER-PROTEIN] SYNTHASE III"/>
    <property type="match status" value="1"/>
</dbReference>
<evidence type="ECO:0000256" key="2">
    <source>
        <dbReference type="ARBA" id="ARBA00023315"/>
    </source>
</evidence>
<evidence type="ECO:0000256" key="1">
    <source>
        <dbReference type="ARBA" id="ARBA00022679"/>
    </source>
</evidence>
<name>A0A3Q9KNE7_STRGD</name>
<protein>
    <submittedName>
        <fullName evidence="4">3-oxoacyl-ACP synthase</fullName>
    </submittedName>
</protein>
<evidence type="ECO:0000313" key="6">
    <source>
        <dbReference type="Proteomes" id="UP000271291"/>
    </source>
</evidence>
<accession>A0A3Q9KNE7</accession>
<dbReference type="PANTHER" id="PTHR34069">
    <property type="entry name" value="3-OXOACYL-[ACYL-CARRIER-PROTEIN] SYNTHASE 3"/>
    <property type="match status" value="1"/>
</dbReference>
<organism evidence="4 6">
    <name type="scientific">Streptomyces griseoviridis</name>
    <dbReference type="NCBI Taxonomy" id="45398"/>
    <lineage>
        <taxon>Bacteria</taxon>
        <taxon>Bacillati</taxon>
        <taxon>Actinomycetota</taxon>
        <taxon>Actinomycetes</taxon>
        <taxon>Kitasatosporales</taxon>
        <taxon>Streptomycetaceae</taxon>
        <taxon>Streptomyces</taxon>
    </lineage>
</organism>
<keyword evidence="1" id="KW-0808">Transferase</keyword>
<evidence type="ECO:0000313" key="4">
    <source>
        <dbReference type="EMBL" id="AZS83010.1"/>
    </source>
</evidence>
<keyword evidence="2" id="KW-0012">Acyltransferase</keyword>
<proteinExistence type="predicted"/>
<dbReference type="InterPro" id="IPR013747">
    <property type="entry name" value="ACP_syn_III_C"/>
</dbReference>
<reference evidence="5 7" key="1">
    <citation type="submission" date="2018-04" db="EMBL/GenBank/DDBJ databases">
        <title>Complete genome sequences of Streptomyces griseoviridis K61 and characterization of antagonistic properties of biological control agents.</title>
        <authorList>
            <person name="Mariita R.M."/>
            <person name="Sello J.K."/>
        </authorList>
    </citation>
    <scope>NUCLEOTIDE SEQUENCE [LARGE SCALE GENOMIC DNA]</scope>
    <source>
        <strain evidence="5 7">K61</strain>
    </source>
</reference>
<reference evidence="4 6" key="2">
    <citation type="submission" date="2018-12" db="EMBL/GenBank/DDBJ databases">
        <title>Streptomyces griseoviridis F1-27 complete genome.</title>
        <authorList>
            <person name="Mariita R.M."/>
            <person name="Sello J.K."/>
        </authorList>
    </citation>
    <scope>NUCLEOTIDE SEQUENCE [LARGE SCALE GENOMIC DNA]</scope>
    <source>
        <strain evidence="4 6">F1-27</strain>
    </source>
</reference>
<dbReference type="SUPFAM" id="SSF53901">
    <property type="entry name" value="Thiolase-like"/>
    <property type="match status" value="1"/>
</dbReference>
<keyword evidence="7" id="KW-1185">Reference proteome</keyword>
<dbReference type="Gene3D" id="3.40.47.10">
    <property type="match status" value="2"/>
</dbReference>
<dbReference type="Pfam" id="PF08541">
    <property type="entry name" value="ACP_syn_III_C"/>
    <property type="match status" value="1"/>
</dbReference>
<dbReference type="OrthoDB" id="2636646at2"/>
<dbReference type="EMBL" id="CP029078">
    <property type="protein sequence ID" value="QCN90138.1"/>
    <property type="molecule type" value="Genomic_DNA"/>
</dbReference>
<dbReference type="InterPro" id="IPR016039">
    <property type="entry name" value="Thiolase-like"/>
</dbReference>
<dbReference type="AlphaFoldDB" id="A0A3Q9KNE7"/>
<dbReference type="GO" id="GO:0044550">
    <property type="term" value="P:secondary metabolite biosynthetic process"/>
    <property type="evidence" value="ECO:0007669"/>
    <property type="project" value="TreeGrafter"/>
</dbReference>